<keyword evidence="5" id="KW-1185">Reference proteome</keyword>
<dbReference type="SUPFAM" id="SSF56219">
    <property type="entry name" value="DNase I-like"/>
    <property type="match status" value="1"/>
</dbReference>
<dbReference type="Gramene" id="BGIOSGA028754-TA">
    <property type="protein sequence ID" value="BGIOSGA028754-PA"/>
    <property type="gene ID" value="BGIOSGA028754"/>
</dbReference>
<gene>
    <name evidence="4" type="ORF">OsI_29398</name>
</gene>
<accession>B8BBB6</accession>
<sequence>MKIPNFHSNSPNSPNGDGVHPPETIQYPESLTAPDFRRGAPWNGGPRRGRRGGRSGRGRGGRGWTPTENKWETDDELMDTASSPVKINHGPTRSSSSSKRRLDLEGEHQKDATSDILLLESSEMVEKRTQGVQESGDEIQKMEEFGATSRDVKKQKMEGAKTRQNQGFVENIKWRIGLRGCLAVNGIGKGGGIALFWDESVNVTIKSYNLRHIDAVITEQNQDPQRATFVYGEPKAQDRHLMWTLLRRIKQNTSDPWLMIRDFNEAMWQSEHLSQNRRSETQMREFRSVLSYCDLHDLGFHGIPWTYDNMQRGDRNVRKEEHIRYQRQQTMRYEEVWERESSLPEVIQSAWSDGNAITHLGDISAKMKNTMCKLSRWSKEKIGNVRKKIVALRDKLRECRSMGSLDSDVQVRQIKKELEELLHREEIWWKQRSCIMWLKEGDRNTRYFHLKASWQSRKNRMQEGVNDTVIVMIPKKSLAEDMKDFRPISLCNVVYKVVAKCLVNRLRPLLHDVISEAQSAFVPGRLITDNALIAFECFHSIQKCNRENQNFCALKLDLSKAYDHVDWQFLDGVMERMGFCDKWQSWIMACVTSVQYSVRFNGHLLEPFSPTRGLRQGDPLSPYLFLLVADGLSNIIKSNESEGLIQPLKQRQEDIKRILGVTNSSFEEKYLGLPTPEGRMKAGQFQPIKDRLSKRMSDWNEKYMSSGAKDVLIKSVAQALPTYTMGIFKMTDKFCEEVSQMIRNFWWGHEKGEKKVHWIAWEKITSLKIHGGLGFRDMKCFNQALLAKQAWRLITTPESLCARVLKAKYFPSGSLLDIAFPTVSFPTWKGVQYGLDLIKQGIIWRRWVAQGERVNVLWKNARNRLIYVNELMEPGLKSWNENLVRHVMNKDDAEEVLKIRLSECQPDDFPASHLEKSGLFTVKSAYRLAWNLSNHGRSDASSSDAPSGERKICVEDGFHATVACPRAKALQICGSSVEDGFHATVACPRAKALREAIREIWHLPPENKFVNSGPDWLLLLLDGSNEEEKAHTLFTLWRAWHCRNEIIHGKEMSPIASSINFLMNYEDCTLMTRQQPDDVKGKGPMFVETHIQRQLNKKQVSKWQTPPEGVAKLNVDAGFKPDTGETGAGIIIRECRGLVLLASCKKLPRCSSAMQAEALVCLEGIRLATEWVNMPLILESDNASVVAELNATNVSRADWSGIISDVKAAMLF</sequence>
<dbReference type="CDD" id="cd01650">
    <property type="entry name" value="RT_nLTR_like"/>
    <property type="match status" value="1"/>
</dbReference>
<dbReference type="GO" id="GO:0003676">
    <property type="term" value="F:nucleic acid binding"/>
    <property type="evidence" value="ECO:0007669"/>
    <property type="project" value="InterPro"/>
</dbReference>
<evidence type="ECO:0000259" key="2">
    <source>
        <dbReference type="Pfam" id="PF00078"/>
    </source>
</evidence>
<dbReference type="GO" id="GO:0004523">
    <property type="term" value="F:RNA-DNA hybrid ribonuclease activity"/>
    <property type="evidence" value="ECO:0007669"/>
    <property type="project" value="InterPro"/>
</dbReference>
<dbReference type="OMA" id="VACPRAK"/>
<dbReference type="InterPro" id="IPR002156">
    <property type="entry name" value="RNaseH_domain"/>
</dbReference>
<dbReference type="PANTHER" id="PTHR33116:SF86">
    <property type="entry name" value="REVERSE TRANSCRIPTASE DOMAIN-CONTAINING PROTEIN"/>
    <property type="match status" value="1"/>
</dbReference>
<evidence type="ECO:0000313" key="5">
    <source>
        <dbReference type="Proteomes" id="UP000007015"/>
    </source>
</evidence>
<organism evidence="4 5">
    <name type="scientific">Oryza sativa subsp. indica</name>
    <name type="common">Rice</name>
    <dbReference type="NCBI Taxonomy" id="39946"/>
    <lineage>
        <taxon>Eukaryota</taxon>
        <taxon>Viridiplantae</taxon>
        <taxon>Streptophyta</taxon>
        <taxon>Embryophyta</taxon>
        <taxon>Tracheophyta</taxon>
        <taxon>Spermatophyta</taxon>
        <taxon>Magnoliopsida</taxon>
        <taxon>Liliopsida</taxon>
        <taxon>Poales</taxon>
        <taxon>Poaceae</taxon>
        <taxon>BOP clade</taxon>
        <taxon>Oryzoideae</taxon>
        <taxon>Oryzeae</taxon>
        <taxon>Oryzinae</taxon>
        <taxon>Oryza</taxon>
        <taxon>Oryza sativa</taxon>
    </lineage>
</organism>
<feature type="compositionally biased region" description="Basic and acidic residues" evidence="1">
    <location>
        <begin position="100"/>
        <end position="113"/>
    </location>
</feature>
<feature type="compositionally biased region" description="Basic residues" evidence="1">
    <location>
        <begin position="47"/>
        <end position="60"/>
    </location>
</feature>
<dbReference type="InterPro" id="IPR043502">
    <property type="entry name" value="DNA/RNA_pol_sf"/>
</dbReference>
<dbReference type="CDD" id="cd06222">
    <property type="entry name" value="RNase_H_like"/>
    <property type="match status" value="1"/>
</dbReference>
<feature type="compositionally biased region" description="Low complexity" evidence="1">
    <location>
        <begin position="1"/>
        <end position="15"/>
    </location>
</feature>
<dbReference type="EMBL" id="CM000133">
    <property type="protein sequence ID" value="EEC83650.1"/>
    <property type="molecule type" value="Genomic_DNA"/>
</dbReference>
<evidence type="ECO:0000256" key="1">
    <source>
        <dbReference type="SAM" id="MobiDB-lite"/>
    </source>
</evidence>
<feature type="compositionally biased region" description="Basic and acidic residues" evidence="1">
    <location>
        <begin position="138"/>
        <end position="161"/>
    </location>
</feature>
<dbReference type="Gene3D" id="3.30.420.10">
    <property type="entry name" value="Ribonuclease H-like superfamily/Ribonuclease H"/>
    <property type="match status" value="1"/>
</dbReference>
<dbReference type="Pfam" id="PF00078">
    <property type="entry name" value="RVT_1"/>
    <property type="match status" value="1"/>
</dbReference>
<dbReference type="Proteomes" id="UP000007015">
    <property type="component" value="Chromosome 8"/>
</dbReference>
<dbReference type="Gene3D" id="3.60.10.10">
    <property type="entry name" value="Endonuclease/exonuclease/phosphatase"/>
    <property type="match status" value="1"/>
</dbReference>
<evidence type="ECO:0008006" key="6">
    <source>
        <dbReference type="Google" id="ProtNLM"/>
    </source>
</evidence>
<proteinExistence type="predicted"/>
<feature type="region of interest" description="Disordered" evidence="1">
    <location>
        <begin position="1"/>
        <end position="163"/>
    </location>
</feature>
<dbReference type="InterPro" id="IPR044730">
    <property type="entry name" value="RNase_H-like_dom_plant"/>
</dbReference>
<dbReference type="HOGENOM" id="CLU_000680_33_3_1"/>
<reference evidence="4 5" key="1">
    <citation type="journal article" date="2005" name="PLoS Biol.">
        <title>The genomes of Oryza sativa: a history of duplications.</title>
        <authorList>
            <person name="Yu J."/>
            <person name="Wang J."/>
            <person name="Lin W."/>
            <person name="Li S."/>
            <person name="Li H."/>
            <person name="Zhou J."/>
            <person name="Ni P."/>
            <person name="Dong W."/>
            <person name="Hu S."/>
            <person name="Zeng C."/>
            <person name="Zhang J."/>
            <person name="Zhang Y."/>
            <person name="Li R."/>
            <person name="Xu Z."/>
            <person name="Li S."/>
            <person name="Li X."/>
            <person name="Zheng H."/>
            <person name="Cong L."/>
            <person name="Lin L."/>
            <person name="Yin J."/>
            <person name="Geng J."/>
            <person name="Li G."/>
            <person name="Shi J."/>
            <person name="Liu J."/>
            <person name="Lv H."/>
            <person name="Li J."/>
            <person name="Wang J."/>
            <person name="Deng Y."/>
            <person name="Ran L."/>
            <person name="Shi X."/>
            <person name="Wang X."/>
            <person name="Wu Q."/>
            <person name="Li C."/>
            <person name="Ren X."/>
            <person name="Wang J."/>
            <person name="Wang X."/>
            <person name="Li D."/>
            <person name="Liu D."/>
            <person name="Zhang X."/>
            <person name="Ji Z."/>
            <person name="Zhao W."/>
            <person name="Sun Y."/>
            <person name="Zhang Z."/>
            <person name="Bao J."/>
            <person name="Han Y."/>
            <person name="Dong L."/>
            <person name="Ji J."/>
            <person name="Chen P."/>
            <person name="Wu S."/>
            <person name="Liu J."/>
            <person name="Xiao Y."/>
            <person name="Bu D."/>
            <person name="Tan J."/>
            <person name="Yang L."/>
            <person name="Ye C."/>
            <person name="Zhang J."/>
            <person name="Xu J."/>
            <person name="Zhou Y."/>
            <person name="Yu Y."/>
            <person name="Zhang B."/>
            <person name="Zhuang S."/>
            <person name="Wei H."/>
            <person name="Liu B."/>
            <person name="Lei M."/>
            <person name="Yu H."/>
            <person name="Li Y."/>
            <person name="Xu H."/>
            <person name="Wei S."/>
            <person name="He X."/>
            <person name="Fang L."/>
            <person name="Zhang Z."/>
            <person name="Zhang Y."/>
            <person name="Huang X."/>
            <person name="Su Z."/>
            <person name="Tong W."/>
            <person name="Li J."/>
            <person name="Tong Z."/>
            <person name="Li S."/>
            <person name="Ye J."/>
            <person name="Wang L."/>
            <person name="Fang L."/>
            <person name="Lei T."/>
            <person name="Chen C."/>
            <person name="Chen H."/>
            <person name="Xu Z."/>
            <person name="Li H."/>
            <person name="Huang H."/>
            <person name="Zhang F."/>
            <person name="Xu H."/>
            <person name="Li N."/>
            <person name="Zhao C."/>
            <person name="Li S."/>
            <person name="Dong L."/>
            <person name="Huang Y."/>
            <person name="Li L."/>
            <person name="Xi Y."/>
            <person name="Qi Q."/>
            <person name="Li W."/>
            <person name="Zhang B."/>
            <person name="Hu W."/>
            <person name="Zhang Y."/>
            <person name="Tian X."/>
            <person name="Jiao Y."/>
            <person name="Liang X."/>
            <person name="Jin J."/>
            <person name="Gao L."/>
            <person name="Zheng W."/>
            <person name="Hao B."/>
            <person name="Liu S."/>
            <person name="Wang W."/>
            <person name="Yuan L."/>
            <person name="Cao M."/>
            <person name="McDermott J."/>
            <person name="Samudrala R."/>
            <person name="Wang J."/>
            <person name="Wong G.K."/>
            <person name="Yang H."/>
        </authorList>
    </citation>
    <scope>NUCLEOTIDE SEQUENCE [LARGE SCALE GENOMIC DNA]</scope>
    <source>
        <strain evidence="5">cv. 93-11</strain>
    </source>
</reference>
<feature type="domain" description="Reverse transcriptase" evidence="2">
    <location>
        <begin position="473"/>
        <end position="638"/>
    </location>
</feature>
<dbReference type="SUPFAM" id="SSF56672">
    <property type="entry name" value="DNA/RNA polymerases"/>
    <property type="match status" value="1"/>
</dbReference>
<name>B8BBB6_ORYSI</name>
<protein>
    <recommendedName>
        <fullName evidence="6">Reverse transcriptase domain-containing protein</fullName>
    </recommendedName>
</protein>
<dbReference type="InterPro" id="IPR036397">
    <property type="entry name" value="RNaseH_sf"/>
</dbReference>
<feature type="domain" description="RNase H type-1" evidence="3">
    <location>
        <begin position="1114"/>
        <end position="1210"/>
    </location>
</feature>
<evidence type="ECO:0000313" key="4">
    <source>
        <dbReference type="EMBL" id="EEC83650.1"/>
    </source>
</evidence>
<dbReference type="AlphaFoldDB" id="B8BBB6"/>
<dbReference type="InterPro" id="IPR000477">
    <property type="entry name" value="RT_dom"/>
</dbReference>
<evidence type="ECO:0000259" key="3">
    <source>
        <dbReference type="Pfam" id="PF13456"/>
    </source>
</evidence>
<dbReference type="InterPro" id="IPR036691">
    <property type="entry name" value="Endo/exonu/phosph_ase_sf"/>
</dbReference>
<dbReference type="STRING" id="39946.B8BBB6"/>
<dbReference type="PANTHER" id="PTHR33116">
    <property type="entry name" value="REVERSE TRANSCRIPTASE ZINC-BINDING DOMAIN-CONTAINING PROTEIN-RELATED-RELATED"/>
    <property type="match status" value="1"/>
</dbReference>
<dbReference type="Pfam" id="PF13456">
    <property type="entry name" value="RVT_3"/>
    <property type="match status" value="1"/>
</dbReference>